<dbReference type="AlphaFoldDB" id="A0A4R0NID1"/>
<keyword evidence="1" id="KW-0732">Signal</keyword>
<feature type="signal peptide" evidence="1">
    <location>
        <begin position="1"/>
        <end position="19"/>
    </location>
</feature>
<evidence type="ECO:0000313" key="3">
    <source>
        <dbReference type="Proteomes" id="UP000293347"/>
    </source>
</evidence>
<dbReference type="InterPro" id="IPR046230">
    <property type="entry name" value="DUF6263"/>
</dbReference>
<gene>
    <name evidence="2" type="ORF">EZ437_14245</name>
</gene>
<evidence type="ECO:0000256" key="1">
    <source>
        <dbReference type="SAM" id="SignalP"/>
    </source>
</evidence>
<dbReference type="RefSeq" id="WP_131596731.1">
    <property type="nucleotide sequence ID" value="NZ_SJSL01000003.1"/>
</dbReference>
<dbReference type="OrthoDB" id="3034330at2"/>
<evidence type="ECO:0000313" key="2">
    <source>
        <dbReference type="EMBL" id="TCD00382.1"/>
    </source>
</evidence>
<comment type="caution">
    <text evidence="2">The sequence shown here is derived from an EMBL/GenBank/DDBJ whole genome shotgun (WGS) entry which is preliminary data.</text>
</comment>
<dbReference type="Proteomes" id="UP000293347">
    <property type="component" value="Unassembled WGS sequence"/>
</dbReference>
<name>A0A4R0NID1_9SPHI</name>
<dbReference type="EMBL" id="SJSL01000003">
    <property type="protein sequence ID" value="TCD00382.1"/>
    <property type="molecule type" value="Genomic_DNA"/>
</dbReference>
<dbReference type="Pfam" id="PF19777">
    <property type="entry name" value="DUF6263"/>
    <property type="match status" value="1"/>
</dbReference>
<organism evidence="2 3">
    <name type="scientific">Pedobacter psychroterrae</name>
    <dbReference type="NCBI Taxonomy" id="2530453"/>
    <lineage>
        <taxon>Bacteria</taxon>
        <taxon>Pseudomonadati</taxon>
        <taxon>Bacteroidota</taxon>
        <taxon>Sphingobacteriia</taxon>
        <taxon>Sphingobacteriales</taxon>
        <taxon>Sphingobacteriaceae</taxon>
        <taxon>Pedobacter</taxon>
    </lineage>
</organism>
<protein>
    <recommendedName>
        <fullName evidence="4">DUF4412 domain-containing protein</fullName>
    </recommendedName>
</protein>
<accession>A0A4R0NID1</accession>
<proteinExistence type="predicted"/>
<reference evidence="2 3" key="1">
    <citation type="submission" date="2019-02" db="EMBL/GenBank/DDBJ databases">
        <title>Pedobacter sp. RP-1-14 sp. nov., isolated from Arctic soil.</title>
        <authorList>
            <person name="Dahal R.H."/>
        </authorList>
    </citation>
    <scope>NUCLEOTIDE SEQUENCE [LARGE SCALE GENOMIC DNA]</scope>
    <source>
        <strain evidence="2 3">RP-1-14</strain>
    </source>
</reference>
<keyword evidence="3" id="KW-1185">Reference proteome</keyword>
<feature type="chain" id="PRO_5020321556" description="DUF4412 domain-containing protein" evidence="1">
    <location>
        <begin position="20"/>
        <end position="307"/>
    </location>
</feature>
<evidence type="ECO:0008006" key="4">
    <source>
        <dbReference type="Google" id="ProtNLM"/>
    </source>
</evidence>
<sequence>MKRHLTFILVTFFCSACYAQNKIELNLTKGQVYQQKMSMVMAIKQTFNQTEMLINMAINGTTVFTVTDAKDGVYDIDVAYKTLSSKTDMPGGQSISFDSEKEDKSDTVSISLGLMKNKPFHMKMNKQGKLLSISNVTHLYSSVFEKFPNLTPLQKQKLQAKIEQSFGEKAFKNNMENMMAFYPQSAISKGSKWTVKNTVASANMDMQVDNNYTLDEITAGQYVISGVSKMTSPNAGTYKELNGMFAKTDITGDVTTSMKIDKKSGWVEESASNMTLKGIVSFKANDKMPEGMTIPMEISGKTTITSN</sequence>